<dbReference type="AlphaFoldDB" id="A0A1H1CY20"/>
<dbReference type="OrthoDB" id="4774475at2"/>
<accession>A0A1H1CY20</accession>
<evidence type="ECO:0000313" key="1">
    <source>
        <dbReference type="EMBL" id="SDQ68466.1"/>
    </source>
</evidence>
<evidence type="ECO:0000313" key="2">
    <source>
        <dbReference type="Proteomes" id="UP000183053"/>
    </source>
</evidence>
<dbReference type="RefSeq" id="WP_133298544.1">
    <property type="nucleotide sequence ID" value="NZ_AP025457.1"/>
</dbReference>
<name>A0A1H1CY20_9ACTN</name>
<organism evidence="1 2">
    <name type="scientific">Tsukamurella pulmonis</name>
    <dbReference type="NCBI Taxonomy" id="47312"/>
    <lineage>
        <taxon>Bacteria</taxon>
        <taxon>Bacillati</taxon>
        <taxon>Actinomycetota</taxon>
        <taxon>Actinomycetes</taxon>
        <taxon>Mycobacteriales</taxon>
        <taxon>Tsukamurellaceae</taxon>
        <taxon>Tsukamurella</taxon>
    </lineage>
</organism>
<keyword evidence="2" id="KW-1185">Reference proteome</keyword>
<dbReference type="Proteomes" id="UP000183053">
    <property type="component" value="Unassembled WGS sequence"/>
</dbReference>
<sequence length="68" mass="7174">MTSYRDFKNLTADPTAGTVYARLADIHDAAALPTAAPRSGFAAAGMRAALQRFVSANPEYTGPAALRF</sequence>
<protein>
    <submittedName>
        <fullName evidence="1">Uncharacterized protein</fullName>
    </submittedName>
</protein>
<dbReference type="STRING" id="47312.SAMN04489765_1410"/>
<reference evidence="2" key="1">
    <citation type="submission" date="2016-10" db="EMBL/GenBank/DDBJ databases">
        <authorList>
            <person name="Varghese N."/>
            <person name="Submissions S."/>
        </authorList>
    </citation>
    <scope>NUCLEOTIDE SEQUENCE [LARGE SCALE GENOMIC DNA]</scope>
    <source>
        <strain evidence="2">DSM 44142</strain>
    </source>
</reference>
<gene>
    <name evidence="1" type="ORF">SAMN04489765_1410</name>
</gene>
<proteinExistence type="predicted"/>
<dbReference type="EMBL" id="FNLF01000002">
    <property type="protein sequence ID" value="SDQ68466.1"/>
    <property type="molecule type" value="Genomic_DNA"/>
</dbReference>